<dbReference type="EMBL" id="JAGTUU010000005">
    <property type="protein sequence ID" value="MBS0125216.1"/>
    <property type="molecule type" value="Genomic_DNA"/>
</dbReference>
<feature type="chain" id="PRO_5035293839" evidence="1">
    <location>
        <begin position="22"/>
        <end position="319"/>
    </location>
</feature>
<dbReference type="RefSeq" id="WP_212537172.1">
    <property type="nucleotide sequence ID" value="NZ_JAGTUU010000005.1"/>
</dbReference>
<dbReference type="Gene3D" id="3.40.710.10">
    <property type="entry name" value="DD-peptidase/beta-lactamase superfamily"/>
    <property type="match status" value="1"/>
</dbReference>
<dbReference type="InterPro" id="IPR001466">
    <property type="entry name" value="Beta-lactam-related"/>
</dbReference>
<keyword evidence="1" id="KW-0732">Signal</keyword>
<protein>
    <submittedName>
        <fullName evidence="3">Beta-lactamase family protein</fullName>
    </submittedName>
</protein>
<proteinExistence type="predicted"/>
<evidence type="ECO:0000256" key="1">
    <source>
        <dbReference type="SAM" id="SignalP"/>
    </source>
</evidence>
<evidence type="ECO:0000313" key="4">
    <source>
        <dbReference type="Proteomes" id="UP000681356"/>
    </source>
</evidence>
<evidence type="ECO:0000313" key="3">
    <source>
        <dbReference type="EMBL" id="MBS0125216.1"/>
    </source>
</evidence>
<reference evidence="3" key="1">
    <citation type="submission" date="2021-04" db="EMBL/GenBank/DDBJ databases">
        <authorList>
            <person name="Yoon J."/>
        </authorList>
    </citation>
    <scope>NUCLEOTIDE SEQUENCE</scope>
    <source>
        <strain evidence="3">KMU-90</strain>
    </source>
</reference>
<gene>
    <name evidence="3" type="ORF">KB874_14080</name>
</gene>
<keyword evidence="4" id="KW-1185">Reference proteome</keyword>
<dbReference type="SUPFAM" id="SSF56601">
    <property type="entry name" value="beta-lactamase/transpeptidase-like"/>
    <property type="match status" value="1"/>
</dbReference>
<comment type="caution">
    <text evidence="3">The sequence shown here is derived from an EMBL/GenBank/DDBJ whole genome shotgun (WGS) entry which is preliminary data.</text>
</comment>
<dbReference type="PANTHER" id="PTHR46825:SF9">
    <property type="entry name" value="BETA-LACTAMASE-RELATED DOMAIN-CONTAINING PROTEIN"/>
    <property type="match status" value="1"/>
</dbReference>
<dbReference type="Proteomes" id="UP000681356">
    <property type="component" value="Unassembled WGS sequence"/>
</dbReference>
<dbReference type="InterPro" id="IPR012338">
    <property type="entry name" value="Beta-lactam/transpept-like"/>
</dbReference>
<organism evidence="3 4">
    <name type="scientific">Thetidibacter halocola</name>
    <dbReference type="NCBI Taxonomy" id="2827239"/>
    <lineage>
        <taxon>Bacteria</taxon>
        <taxon>Pseudomonadati</taxon>
        <taxon>Pseudomonadota</taxon>
        <taxon>Alphaproteobacteria</taxon>
        <taxon>Rhodobacterales</taxon>
        <taxon>Roseobacteraceae</taxon>
        <taxon>Thetidibacter</taxon>
    </lineage>
</organism>
<name>A0A8J7WH37_9RHOB</name>
<accession>A0A8J7WH37</accession>
<dbReference type="PANTHER" id="PTHR46825">
    <property type="entry name" value="D-ALANYL-D-ALANINE-CARBOXYPEPTIDASE/ENDOPEPTIDASE AMPH"/>
    <property type="match status" value="1"/>
</dbReference>
<evidence type="ECO:0000259" key="2">
    <source>
        <dbReference type="Pfam" id="PF00144"/>
    </source>
</evidence>
<dbReference type="InterPro" id="IPR050491">
    <property type="entry name" value="AmpC-like"/>
</dbReference>
<dbReference type="AlphaFoldDB" id="A0A8J7WH37"/>
<feature type="domain" description="Beta-lactamase-related" evidence="2">
    <location>
        <begin position="33"/>
        <end position="308"/>
    </location>
</feature>
<dbReference type="Pfam" id="PF00144">
    <property type="entry name" value="Beta-lactamase"/>
    <property type="match status" value="1"/>
</dbReference>
<sequence length="319" mass="33990">MIGRILRMVALGLFAAASAAAEDPVSAFHAWAAEQGAGQAAIAILRDAELVTADNADSPLDLASNSKAITALCILSLVEEGTLAWDLSLSAALGEPAPDATLAELVTHSAGIAPDGTQWRMGFWLNETEPRHAHVTRIVLDRRTQRGTRGVFLYNNENYALLGRIVEIATGEPYETACRRRVLDPAGVAGALSSRFAAFAAWGGWRMTMADHARLVDHWFGRGGRVGADTLALPHAPMAGGAAYGLGMIHVRDADGMRLSHAGAIFIPLGPRTGSYVTVMRDGTVVAVAYDVAVTRPERFRALDRALAEALSRDRSDRP</sequence>
<feature type="signal peptide" evidence="1">
    <location>
        <begin position="1"/>
        <end position="21"/>
    </location>
</feature>